<evidence type="ECO:0008006" key="3">
    <source>
        <dbReference type="Google" id="ProtNLM"/>
    </source>
</evidence>
<protein>
    <recommendedName>
        <fullName evidence="3">DUF4390 domain-containing protein</fullName>
    </recommendedName>
</protein>
<dbReference type="EMBL" id="RQGT01000071">
    <property type="protein sequence ID" value="TGM14885.1"/>
    <property type="molecule type" value="Genomic_DNA"/>
</dbReference>
<gene>
    <name evidence="1" type="ORF">EHQ90_10405</name>
</gene>
<dbReference type="RefSeq" id="WP_135685085.1">
    <property type="nucleotide sequence ID" value="NZ_RQEQ01000002.1"/>
</dbReference>
<sequence length="209" mass="25006">MFFRNAFITLFFLLSFNLNSTPKFKSEKVILSVSKDRVVNVKIEFYFEGTRNFGERLVFPENSLIKYRNFRAFWNNEELKCSKLEPPVGEYFKLGNDLYSSMITFEVDSKSYVNSNHTIRYDYDLVRWENDKYDERKGEYLEYILRTGALWKGKLKELLISVSFEEPLCYRIEKVSPTYQGKCVSEYLWEFRGKDIILDKNLQLLIRSL</sequence>
<dbReference type="Proteomes" id="UP000297422">
    <property type="component" value="Unassembled WGS sequence"/>
</dbReference>
<accession>A0ABY2N3P6</accession>
<name>A0ABY2N3P6_9LEPT</name>
<proteinExistence type="predicted"/>
<keyword evidence="2" id="KW-1185">Reference proteome</keyword>
<evidence type="ECO:0000313" key="1">
    <source>
        <dbReference type="EMBL" id="TGM14885.1"/>
    </source>
</evidence>
<organism evidence="1 2">
    <name type="scientific">Leptospira stimsonii</name>
    <dbReference type="NCBI Taxonomy" id="2202203"/>
    <lineage>
        <taxon>Bacteria</taxon>
        <taxon>Pseudomonadati</taxon>
        <taxon>Spirochaetota</taxon>
        <taxon>Spirochaetia</taxon>
        <taxon>Leptospirales</taxon>
        <taxon>Leptospiraceae</taxon>
        <taxon>Leptospira</taxon>
    </lineage>
</organism>
<comment type="caution">
    <text evidence="1">The sequence shown here is derived from an EMBL/GenBank/DDBJ whole genome shotgun (WGS) entry which is preliminary data.</text>
</comment>
<evidence type="ECO:0000313" key="2">
    <source>
        <dbReference type="Proteomes" id="UP000297422"/>
    </source>
</evidence>
<reference evidence="2" key="1">
    <citation type="journal article" date="2019" name="PLoS Negl. Trop. Dis.">
        <title>Revisiting the worldwide diversity of Leptospira species in the environment.</title>
        <authorList>
            <person name="Vincent A.T."/>
            <person name="Schiettekatte O."/>
            <person name="Bourhy P."/>
            <person name="Veyrier F.J."/>
            <person name="Picardeau M."/>
        </authorList>
    </citation>
    <scope>NUCLEOTIDE SEQUENCE [LARGE SCALE GENOMIC DNA]</scope>
    <source>
        <strain evidence="2">201702407</strain>
    </source>
</reference>
<dbReference type="Gene3D" id="2.60.40.3680">
    <property type="match status" value="1"/>
</dbReference>